<dbReference type="InterPro" id="IPR003660">
    <property type="entry name" value="HAMP_dom"/>
</dbReference>
<dbReference type="PRINTS" id="PR00344">
    <property type="entry name" value="BCTRLSENSOR"/>
</dbReference>
<keyword evidence="8 15" id="KW-0418">Kinase</keyword>
<evidence type="ECO:0000256" key="7">
    <source>
        <dbReference type="ARBA" id="ARBA00022741"/>
    </source>
</evidence>
<dbReference type="PROSITE" id="PS50109">
    <property type="entry name" value="HIS_KIN"/>
    <property type="match status" value="1"/>
</dbReference>
<dbReference type="SMART" id="SM00387">
    <property type="entry name" value="HATPase_c"/>
    <property type="match status" value="1"/>
</dbReference>
<evidence type="ECO:0000313" key="15">
    <source>
        <dbReference type="EMBL" id="MDW0109947.1"/>
    </source>
</evidence>
<feature type="domain" description="Histidine kinase" evidence="13">
    <location>
        <begin position="253"/>
        <end position="469"/>
    </location>
</feature>
<evidence type="ECO:0000259" key="13">
    <source>
        <dbReference type="PROSITE" id="PS50109"/>
    </source>
</evidence>
<keyword evidence="5" id="KW-0597">Phosphoprotein</keyword>
<comment type="subcellular location">
    <subcellularLocation>
        <location evidence="2">Cell membrane</location>
        <topology evidence="2">Multi-pass membrane protein</topology>
    </subcellularLocation>
</comment>
<dbReference type="SUPFAM" id="SSF158472">
    <property type="entry name" value="HAMP domain-like"/>
    <property type="match status" value="1"/>
</dbReference>
<dbReference type="SUPFAM" id="SSF55874">
    <property type="entry name" value="ATPase domain of HSP90 chaperone/DNA topoisomerase II/histidine kinase"/>
    <property type="match status" value="1"/>
</dbReference>
<dbReference type="Pfam" id="PF00672">
    <property type="entry name" value="HAMP"/>
    <property type="match status" value="1"/>
</dbReference>
<accession>A0ABU4FZ06</accession>
<evidence type="ECO:0000256" key="8">
    <source>
        <dbReference type="ARBA" id="ARBA00022777"/>
    </source>
</evidence>
<dbReference type="CDD" id="cd00082">
    <property type="entry name" value="HisKA"/>
    <property type="match status" value="1"/>
</dbReference>
<dbReference type="Pfam" id="PF00512">
    <property type="entry name" value="HisKA"/>
    <property type="match status" value="1"/>
</dbReference>
<evidence type="ECO:0000313" key="16">
    <source>
        <dbReference type="Proteomes" id="UP001280629"/>
    </source>
</evidence>
<protein>
    <recommendedName>
        <fullName evidence="3">histidine kinase</fullName>
        <ecNumber evidence="3">2.7.13.3</ecNumber>
    </recommendedName>
</protein>
<dbReference type="SUPFAM" id="SSF47384">
    <property type="entry name" value="Homodimeric domain of signal transducing histidine kinase"/>
    <property type="match status" value="1"/>
</dbReference>
<comment type="catalytic activity">
    <reaction evidence="1">
        <text>ATP + protein L-histidine = ADP + protein N-phospho-L-histidine.</text>
        <dbReference type="EC" id="2.7.13.3"/>
    </reaction>
</comment>
<dbReference type="PROSITE" id="PS50885">
    <property type="entry name" value="HAMP"/>
    <property type="match status" value="1"/>
</dbReference>
<dbReference type="SMART" id="SM00388">
    <property type="entry name" value="HisKA"/>
    <property type="match status" value="1"/>
</dbReference>
<evidence type="ECO:0000256" key="9">
    <source>
        <dbReference type="ARBA" id="ARBA00022840"/>
    </source>
</evidence>
<evidence type="ECO:0000256" key="4">
    <source>
        <dbReference type="ARBA" id="ARBA00022475"/>
    </source>
</evidence>
<dbReference type="Proteomes" id="UP001280629">
    <property type="component" value="Unassembled WGS sequence"/>
</dbReference>
<feature type="transmembrane region" description="Helical" evidence="12">
    <location>
        <begin position="12"/>
        <end position="32"/>
    </location>
</feature>
<proteinExistence type="predicted"/>
<keyword evidence="16" id="KW-1185">Reference proteome</keyword>
<dbReference type="InterPro" id="IPR005467">
    <property type="entry name" value="His_kinase_dom"/>
</dbReference>
<dbReference type="InterPro" id="IPR003661">
    <property type="entry name" value="HisK_dim/P_dom"/>
</dbReference>
<feature type="transmembrane region" description="Helical" evidence="12">
    <location>
        <begin position="165"/>
        <end position="187"/>
    </location>
</feature>
<keyword evidence="12" id="KW-1133">Transmembrane helix</keyword>
<dbReference type="Pfam" id="PF02518">
    <property type="entry name" value="HATPase_c"/>
    <property type="match status" value="1"/>
</dbReference>
<evidence type="ECO:0000256" key="5">
    <source>
        <dbReference type="ARBA" id="ARBA00022553"/>
    </source>
</evidence>
<evidence type="ECO:0000256" key="12">
    <source>
        <dbReference type="SAM" id="Phobius"/>
    </source>
</evidence>
<evidence type="ECO:0000256" key="6">
    <source>
        <dbReference type="ARBA" id="ARBA00022679"/>
    </source>
</evidence>
<evidence type="ECO:0000256" key="10">
    <source>
        <dbReference type="ARBA" id="ARBA00023012"/>
    </source>
</evidence>
<keyword evidence="6" id="KW-0808">Transferase</keyword>
<gene>
    <name evidence="15" type="ORF">QT716_07720</name>
</gene>
<evidence type="ECO:0000256" key="3">
    <source>
        <dbReference type="ARBA" id="ARBA00012438"/>
    </source>
</evidence>
<dbReference type="EC" id="2.7.13.3" evidence="3"/>
<dbReference type="InterPro" id="IPR004358">
    <property type="entry name" value="Sig_transdc_His_kin-like_C"/>
</dbReference>
<dbReference type="InterPro" id="IPR036890">
    <property type="entry name" value="HATPase_C_sf"/>
</dbReference>
<reference evidence="15 16" key="1">
    <citation type="submission" date="2023-06" db="EMBL/GenBank/DDBJ databases">
        <title>Sporosarcina sp. nov., isolated from Korean traditional fermented seafood 'Jeotgal'.</title>
        <authorList>
            <person name="Yang A.-I."/>
            <person name="Shin N.-R."/>
        </authorList>
    </citation>
    <scope>NUCLEOTIDE SEQUENCE [LARGE SCALE GENOMIC DNA]</scope>
    <source>
        <strain evidence="15 16">KCTC3840</strain>
    </source>
</reference>
<dbReference type="PANTHER" id="PTHR43047">
    <property type="entry name" value="TWO-COMPONENT HISTIDINE PROTEIN KINASE"/>
    <property type="match status" value="1"/>
</dbReference>
<dbReference type="PANTHER" id="PTHR43047:SF72">
    <property type="entry name" value="OSMOSENSING HISTIDINE PROTEIN KINASE SLN1"/>
    <property type="match status" value="1"/>
</dbReference>
<evidence type="ECO:0000256" key="11">
    <source>
        <dbReference type="ARBA" id="ARBA00023136"/>
    </source>
</evidence>
<evidence type="ECO:0000256" key="1">
    <source>
        <dbReference type="ARBA" id="ARBA00000085"/>
    </source>
</evidence>
<dbReference type="EMBL" id="JAUBDH010000004">
    <property type="protein sequence ID" value="MDW0109947.1"/>
    <property type="molecule type" value="Genomic_DNA"/>
</dbReference>
<feature type="domain" description="HAMP" evidence="14">
    <location>
        <begin position="190"/>
        <end position="238"/>
    </location>
</feature>
<keyword evidence="7" id="KW-0547">Nucleotide-binding</keyword>
<keyword evidence="4" id="KW-1003">Cell membrane</keyword>
<sequence>MKVNYFTQQLVSHVSVIVAAVLLVGLLFSHFFEQYVYDTKTDELAQYGHALLTDIDRGPKPSQQTLQSFGQVLNSRDIQYSLFDENSKIIYSTGLKTPLIELNESEWTQLQSGKTVSVRQEQSRFDQSVTFVLLPYFQGPQFVGGVLLTSPIEGPREIISQMNRYLIYAALTALAVAVILSGLLSIYHGRRIKRLRLATAAVSEGDYSVRIPESGRDEIDALASDFNTMVHDLDSSHEEIENLENRRRQFMADVSHELRTPLTTIRGTIEGLRSDLISENEKGKALQLASGETKRLLRLVNENLDYEKIRSNQITLIKQPIRVLELFEVIREQLEPAAEARGTTIRIQAPDTLTVHADYDRLTQILLNITKNSIQFTERGEISLLAKTDNQHVILEIQDSGIGMDAEEVEKIWSRFYKAIDSRTSNPYGEFGLGLSIVRQLVAMHGGTIEVASEKGHGALFTIRLPIVPLGFCDVIFN</sequence>
<keyword evidence="11 12" id="KW-0472">Membrane</keyword>
<dbReference type="Gene3D" id="3.30.565.10">
    <property type="entry name" value="Histidine kinase-like ATPase, C-terminal domain"/>
    <property type="match status" value="1"/>
</dbReference>
<keyword evidence="10" id="KW-0902">Two-component regulatory system</keyword>
<dbReference type="GO" id="GO:0016301">
    <property type="term" value="F:kinase activity"/>
    <property type="evidence" value="ECO:0007669"/>
    <property type="project" value="UniProtKB-KW"/>
</dbReference>
<dbReference type="Gene3D" id="1.10.287.130">
    <property type="match status" value="1"/>
</dbReference>
<dbReference type="Gene3D" id="6.10.340.10">
    <property type="match status" value="1"/>
</dbReference>
<dbReference type="InterPro" id="IPR036097">
    <property type="entry name" value="HisK_dim/P_sf"/>
</dbReference>
<dbReference type="RefSeq" id="WP_317935498.1">
    <property type="nucleotide sequence ID" value="NZ_JAUBDH010000004.1"/>
</dbReference>
<dbReference type="CDD" id="cd06225">
    <property type="entry name" value="HAMP"/>
    <property type="match status" value="1"/>
</dbReference>
<organism evidence="15 16">
    <name type="scientific">Sporosarcina aquimarina</name>
    <dbReference type="NCBI Taxonomy" id="114975"/>
    <lineage>
        <taxon>Bacteria</taxon>
        <taxon>Bacillati</taxon>
        <taxon>Bacillota</taxon>
        <taxon>Bacilli</taxon>
        <taxon>Bacillales</taxon>
        <taxon>Caryophanaceae</taxon>
        <taxon>Sporosarcina</taxon>
    </lineage>
</organism>
<dbReference type="SMART" id="SM00304">
    <property type="entry name" value="HAMP"/>
    <property type="match status" value="1"/>
</dbReference>
<name>A0ABU4FZ06_9BACL</name>
<keyword evidence="9" id="KW-0067">ATP-binding</keyword>
<evidence type="ECO:0000259" key="14">
    <source>
        <dbReference type="PROSITE" id="PS50885"/>
    </source>
</evidence>
<comment type="caution">
    <text evidence="15">The sequence shown here is derived from an EMBL/GenBank/DDBJ whole genome shotgun (WGS) entry which is preliminary data.</text>
</comment>
<evidence type="ECO:0000256" key="2">
    <source>
        <dbReference type="ARBA" id="ARBA00004651"/>
    </source>
</evidence>
<dbReference type="InterPro" id="IPR003594">
    <property type="entry name" value="HATPase_dom"/>
</dbReference>
<keyword evidence="12" id="KW-0812">Transmembrane</keyword>